<evidence type="ECO:0000313" key="3">
    <source>
        <dbReference type="Proteomes" id="UP000334380"/>
    </source>
</evidence>
<evidence type="ECO:0000313" key="2">
    <source>
        <dbReference type="EMBL" id="VVD71504.1"/>
    </source>
</evidence>
<evidence type="ECO:0000256" key="1">
    <source>
        <dbReference type="SAM" id="SignalP"/>
    </source>
</evidence>
<gene>
    <name evidence="2" type="ORF">PTE31013_00635</name>
</gene>
<accession>A0A5E4SAC4</accession>
<dbReference type="AlphaFoldDB" id="A0A5E4SAC4"/>
<keyword evidence="3" id="KW-1185">Reference proteome</keyword>
<organism evidence="2 3">
    <name type="scientific">Pandoraea terrigena</name>
    <dbReference type="NCBI Taxonomy" id="2508292"/>
    <lineage>
        <taxon>Bacteria</taxon>
        <taxon>Pseudomonadati</taxon>
        <taxon>Pseudomonadota</taxon>
        <taxon>Betaproteobacteria</taxon>
        <taxon>Burkholderiales</taxon>
        <taxon>Burkholderiaceae</taxon>
        <taxon>Pandoraea</taxon>
    </lineage>
</organism>
<name>A0A5E4SAC4_9BURK</name>
<proteinExistence type="predicted"/>
<reference evidence="2 3" key="1">
    <citation type="submission" date="2019-08" db="EMBL/GenBank/DDBJ databases">
        <authorList>
            <person name="Peeters C."/>
        </authorList>
    </citation>
    <scope>NUCLEOTIDE SEQUENCE [LARGE SCALE GENOMIC DNA]</scope>
    <source>
        <strain evidence="2 3">LMG 31013</strain>
    </source>
</reference>
<dbReference type="EMBL" id="CABPRU010000001">
    <property type="protein sequence ID" value="VVD71504.1"/>
    <property type="molecule type" value="Genomic_DNA"/>
</dbReference>
<evidence type="ECO:0008006" key="4">
    <source>
        <dbReference type="Google" id="ProtNLM"/>
    </source>
</evidence>
<dbReference type="Proteomes" id="UP000334380">
    <property type="component" value="Unassembled WGS sequence"/>
</dbReference>
<feature type="chain" id="PRO_5022966255" description="Lipoprotein" evidence="1">
    <location>
        <begin position="25"/>
        <end position="172"/>
    </location>
</feature>
<feature type="signal peptide" evidence="1">
    <location>
        <begin position="1"/>
        <end position="24"/>
    </location>
</feature>
<sequence>MKASRLAGVIVSLAGALTMSPAWSGCHEALTTAHRIGAGEFCVLGFCLYRAELWSPQASVSADTPFALVLTYERSVSGERMVSTGIDEMQRLAPRPIAKETLNAWREDMQRAICAWSGVRFARPGSSSLSPWWVSDGSASFLAPAGSPTRTACLSPDTRHIGWLGYGPFLPS</sequence>
<protein>
    <recommendedName>
        <fullName evidence="4">Lipoprotein</fullName>
    </recommendedName>
</protein>
<dbReference type="PROSITE" id="PS51257">
    <property type="entry name" value="PROKAR_LIPOPROTEIN"/>
    <property type="match status" value="1"/>
</dbReference>
<keyword evidence="1" id="KW-0732">Signal</keyword>